<organism evidence="3 4">
    <name type="scientific">Aureobasidium subglaciale (strain EXF-2481)</name>
    <name type="common">Aureobasidium pullulans var. subglaciale</name>
    <dbReference type="NCBI Taxonomy" id="1043005"/>
    <lineage>
        <taxon>Eukaryota</taxon>
        <taxon>Fungi</taxon>
        <taxon>Dikarya</taxon>
        <taxon>Ascomycota</taxon>
        <taxon>Pezizomycotina</taxon>
        <taxon>Dothideomycetes</taxon>
        <taxon>Dothideomycetidae</taxon>
        <taxon>Dothideales</taxon>
        <taxon>Saccotheciaceae</taxon>
        <taxon>Aureobasidium</taxon>
    </lineage>
</organism>
<keyword evidence="4" id="KW-1185">Reference proteome</keyword>
<dbReference type="EMBL" id="KL584763">
    <property type="protein sequence ID" value="KEQ94240.1"/>
    <property type="molecule type" value="Genomic_DNA"/>
</dbReference>
<accession>A0A074Y921</accession>
<dbReference type="InParanoid" id="A0A074Y921"/>
<dbReference type="PANTHER" id="PTHR43201:SF6">
    <property type="entry name" value="ACYL COA SYNTHETASE (EUROFUNG)"/>
    <property type="match status" value="1"/>
</dbReference>
<dbReference type="PROSITE" id="PS00455">
    <property type="entry name" value="AMP_BINDING"/>
    <property type="match status" value="1"/>
</dbReference>
<feature type="domain" description="AMP-dependent synthetase/ligase" evidence="1">
    <location>
        <begin position="26"/>
        <end position="413"/>
    </location>
</feature>
<name>A0A074Y921_AURSE</name>
<dbReference type="GO" id="GO:0006631">
    <property type="term" value="P:fatty acid metabolic process"/>
    <property type="evidence" value="ECO:0007669"/>
    <property type="project" value="TreeGrafter"/>
</dbReference>
<evidence type="ECO:0000313" key="4">
    <source>
        <dbReference type="Proteomes" id="UP000030641"/>
    </source>
</evidence>
<evidence type="ECO:0000259" key="2">
    <source>
        <dbReference type="Pfam" id="PF13193"/>
    </source>
</evidence>
<dbReference type="PANTHER" id="PTHR43201">
    <property type="entry name" value="ACYL-COA SYNTHETASE"/>
    <property type="match status" value="1"/>
</dbReference>
<dbReference type="HOGENOM" id="CLU_000022_59_7_1"/>
<dbReference type="Proteomes" id="UP000030641">
    <property type="component" value="Unassembled WGS sequence"/>
</dbReference>
<dbReference type="Gene3D" id="3.30.300.30">
    <property type="match status" value="1"/>
</dbReference>
<dbReference type="GO" id="GO:0031956">
    <property type="term" value="F:medium-chain fatty acid-CoA ligase activity"/>
    <property type="evidence" value="ECO:0007669"/>
    <property type="project" value="TreeGrafter"/>
</dbReference>
<evidence type="ECO:0000259" key="1">
    <source>
        <dbReference type="Pfam" id="PF00501"/>
    </source>
</evidence>
<sequence length="569" mass="62127">MTEGLSIVHGSNSGALQTHTLATLLAEQADQHGDHTALISWTGTILTYNQLHQRCIVLARALLAIGALPGDHIGIFAENCEVYVELTFAAAMIRATTVILNTNYTPDELANAIVAADCKWLFTSSHIGARDLRPCLSRIEQALQHSENSVNQLQRIVLIRTKGESRHDSKLFLHFDEFVQMSSRHHDAQLLHISREASPHDVCNMQFTSGTTGNPKAAMLTHYNIINNGTFSGDRMNLSTCDIICSPPPLFHCFGLVLGVLASVTHASTLILPSPTFSASATVDCVVKYHCTALHGVPTMMIAVLDEHTKRGSPPVKLRTGIVAGASVPADVITRLQARFGYEEYINIYGMTESAPATFTLTTNDPLQSKLTSVGKILPHTSAKVVDVDGKVVARGVRGELCVSGYMLQKGYYNNPAKTAEVMIEEEGTLWLHTGDEAILDAEGYCYVTGRIKDMIIRAGENIYPLEIEAHLMLHPDISIASVVGLSDKHYGEVVAAFLVGCEGRSPLTDMEIQEFVRSSLARHKTPKHIFWVGESGCLSVLPMTASGKIQKNKLRDWGNLKLTAHTRL</sequence>
<dbReference type="Pfam" id="PF13193">
    <property type="entry name" value="AMP-binding_C"/>
    <property type="match status" value="1"/>
</dbReference>
<dbReference type="Pfam" id="PF00501">
    <property type="entry name" value="AMP-binding"/>
    <property type="match status" value="1"/>
</dbReference>
<dbReference type="AlphaFoldDB" id="A0A074Y921"/>
<dbReference type="GeneID" id="25368302"/>
<dbReference type="InterPro" id="IPR020845">
    <property type="entry name" value="AMP-binding_CS"/>
</dbReference>
<dbReference type="InterPro" id="IPR000873">
    <property type="entry name" value="AMP-dep_synth/lig_dom"/>
</dbReference>
<gene>
    <name evidence="3" type="ORF">AUEXF2481DRAFT_47420</name>
</gene>
<dbReference type="InterPro" id="IPR025110">
    <property type="entry name" value="AMP-bd_C"/>
</dbReference>
<dbReference type="InterPro" id="IPR045851">
    <property type="entry name" value="AMP-bd_C_sf"/>
</dbReference>
<evidence type="ECO:0000313" key="3">
    <source>
        <dbReference type="EMBL" id="KEQ94240.1"/>
    </source>
</evidence>
<dbReference type="SUPFAM" id="SSF56801">
    <property type="entry name" value="Acetyl-CoA synthetase-like"/>
    <property type="match status" value="1"/>
</dbReference>
<reference evidence="3 4" key="1">
    <citation type="journal article" date="2014" name="BMC Genomics">
        <title>Genome sequencing of four Aureobasidium pullulans varieties: biotechnological potential, stress tolerance, and description of new species.</title>
        <authorList>
            <person name="Gostin Ar C."/>
            <person name="Ohm R.A."/>
            <person name="Kogej T."/>
            <person name="Sonjak S."/>
            <person name="Turk M."/>
            <person name="Zajc J."/>
            <person name="Zalar P."/>
            <person name="Grube M."/>
            <person name="Sun H."/>
            <person name="Han J."/>
            <person name="Sharma A."/>
            <person name="Chiniquy J."/>
            <person name="Ngan C.Y."/>
            <person name="Lipzen A."/>
            <person name="Barry K."/>
            <person name="Grigoriev I.V."/>
            <person name="Gunde-Cimerman N."/>
        </authorList>
    </citation>
    <scope>NUCLEOTIDE SEQUENCE [LARGE SCALE GENOMIC DNA]</scope>
    <source>
        <strain evidence="3 4">EXF-2481</strain>
    </source>
</reference>
<dbReference type="OMA" id="HEQHEIF"/>
<protein>
    <submittedName>
        <fullName evidence="3">Uncharacterized protein</fullName>
    </submittedName>
</protein>
<dbReference type="RefSeq" id="XP_013342612.1">
    <property type="nucleotide sequence ID" value="XM_013487158.1"/>
</dbReference>
<dbReference type="Gene3D" id="3.40.50.12780">
    <property type="entry name" value="N-terminal domain of ligase-like"/>
    <property type="match status" value="1"/>
</dbReference>
<proteinExistence type="predicted"/>
<feature type="domain" description="AMP-binding enzyme C-terminal" evidence="2">
    <location>
        <begin position="467"/>
        <end position="549"/>
    </location>
</feature>
<dbReference type="STRING" id="1043005.A0A074Y921"/>
<dbReference type="OrthoDB" id="10253115at2759"/>
<dbReference type="InterPro" id="IPR042099">
    <property type="entry name" value="ANL_N_sf"/>
</dbReference>